<dbReference type="Gene3D" id="1.20.120.1200">
    <property type="entry name" value="NADH-ubiquinone/plastoquinone oxidoreductase chain 6, subunit NuoJ"/>
    <property type="match status" value="1"/>
</dbReference>
<dbReference type="GO" id="GO:0005886">
    <property type="term" value="C:plasma membrane"/>
    <property type="evidence" value="ECO:0007669"/>
    <property type="project" value="UniProtKB-SubCell"/>
</dbReference>
<dbReference type="GO" id="GO:0008137">
    <property type="term" value="F:NADH dehydrogenase (ubiquinone) activity"/>
    <property type="evidence" value="ECO:0007669"/>
    <property type="project" value="InterPro"/>
</dbReference>
<sequence>MQRELPDKSHIIHEGFRERIIRQENDGGKVTGLPYPELLEYAISLLIIASAIVAIEVRDLVRTAISFSIMSIAIAIAFYMLGAPYVSAFQLAVNAGAVTVLFLALLHVIQKRRRS</sequence>
<keyword evidence="1" id="KW-0472">Membrane</keyword>
<accession>A0A7C3J4V7</accession>
<dbReference type="EMBL" id="DSTX01000006">
    <property type="protein sequence ID" value="HFK20498.1"/>
    <property type="molecule type" value="Genomic_DNA"/>
</dbReference>
<protein>
    <submittedName>
        <fullName evidence="2">DUF4040 domain-containing protein</fullName>
    </submittedName>
</protein>
<keyword evidence="1" id="KW-1133">Transmembrane helix</keyword>
<organism evidence="2">
    <name type="scientific">Candidatus Methanomethylicus mesodigestus</name>
    <dbReference type="NCBI Taxonomy" id="1867258"/>
    <lineage>
        <taxon>Archaea</taxon>
        <taxon>Thermoproteota</taxon>
        <taxon>Methanosuratincolia</taxon>
        <taxon>Candidatus Methanomethylicales</taxon>
        <taxon>Candidatus Methanomethylicaceae</taxon>
        <taxon>Candidatus Methanomethylicus</taxon>
    </lineage>
</organism>
<proteinExistence type="predicted"/>
<dbReference type="InterPro" id="IPR042106">
    <property type="entry name" value="Nuo/plastoQ_OxRdtase_6_NuoJ"/>
</dbReference>
<feature type="transmembrane region" description="Helical" evidence="1">
    <location>
        <begin position="88"/>
        <end position="109"/>
    </location>
</feature>
<feature type="transmembrane region" description="Helical" evidence="1">
    <location>
        <begin position="64"/>
        <end position="82"/>
    </location>
</feature>
<gene>
    <name evidence="2" type="ORF">ENS19_04365</name>
</gene>
<reference evidence="2" key="1">
    <citation type="journal article" date="2020" name="mSystems">
        <title>Genome- and Community-Level Interaction Insights into Carbon Utilization and Element Cycling Functions of Hydrothermarchaeota in Hydrothermal Sediment.</title>
        <authorList>
            <person name="Zhou Z."/>
            <person name="Liu Y."/>
            <person name="Xu W."/>
            <person name="Pan J."/>
            <person name="Luo Z.H."/>
            <person name="Li M."/>
        </authorList>
    </citation>
    <scope>NUCLEOTIDE SEQUENCE [LARGE SCALE GENOMIC DNA]</scope>
    <source>
        <strain evidence="2">SpSt-468</strain>
    </source>
</reference>
<keyword evidence="1" id="KW-0812">Transmembrane</keyword>
<feature type="transmembrane region" description="Helical" evidence="1">
    <location>
        <begin position="38"/>
        <end position="57"/>
    </location>
</feature>
<dbReference type="InterPro" id="IPR001457">
    <property type="entry name" value="NADH_UbQ/plastoQ_OxRdtase_su6"/>
</dbReference>
<evidence type="ECO:0000256" key="1">
    <source>
        <dbReference type="SAM" id="Phobius"/>
    </source>
</evidence>
<evidence type="ECO:0000313" key="2">
    <source>
        <dbReference type="EMBL" id="HFK20498.1"/>
    </source>
</evidence>
<dbReference type="AlphaFoldDB" id="A0A7C3J4V7"/>
<dbReference type="Pfam" id="PF00499">
    <property type="entry name" value="Oxidored_q3"/>
    <property type="match status" value="1"/>
</dbReference>
<comment type="caution">
    <text evidence="2">The sequence shown here is derived from an EMBL/GenBank/DDBJ whole genome shotgun (WGS) entry which is preliminary data.</text>
</comment>
<name>A0A7C3J4V7_9CREN</name>